<proteinExistence type="predicted"/>
<dbReference type="AlphaFoldDB" id="A0A1A8WZZ6"/>
<accession>A0A1A8WZZ6</accession>
<feature type="non-terminal residue" evidence="1">
    <location>
        <position position="49"/>
    </location>
</feature>
<sequence>MSVHFENKISNQGIIHFAICSHHQALSIRVQARSDPASQLQARSDPASQ</sequence>
<protein>
    <submittedName>
        <fullName evidence="1">Uncharacterized protein</fullName>
    </submittedName>
</protein>
<reference evidence="2" key="1">
    <citation type="submission" date="2016-05" db="EMBL/GenBank/DDBJ databases">
        <authorList>
            <person name="Naeem Raeece"/>
        </authorList>
    </citation>
    <scope>NUCLEOTIDE SEQUENCE [LARGE SCALE GENOMIC DNA]</scope>
</reference>
<dbReference type="Proteomes" id="UP000078546">
    <property type="component" value="Unassembled WGS sequence"/>
</dbReference>
<gene>
    <name evidence="1" type="ORF">POVCU1_041980</name>
</gene>
<evidence type="ECO:0000313" key="1">
    <source>
        <dbReference type="EMBL" id="SBS97910.1"/>
    </source>
</evidence>
<name>A0A1A8WZZ6_PLAOA</name>
<organism evidence="1 2">
    <name type="scientific">Plasmodium ovale curtisi</name>
    <dbReference type="NCBI Taxonomy" id="864141"/>
    <lineage>
        <taxon>Eukaryota</taxon>
        <taxon>Sar</taxon>
        <taxon>Alveolata</taxon>
        <taxon>Apicomplexa</taxon>
        <taxon>Aconoidasida</taxon>
        <taxon>Haemosporida</taxon>
        <taxon>Plasmodiidae</taxon>
        <taxon>Plasmodium</taxon>
        <taxon>Plasmodium (Plasmodium)</taxon>
    </lineage>
</organism>
<evidence type="ECO:0000313" key="2">
    <source>
        <dbReference type="Proteomes" id="UP000078546"/>
    </source>
</evidence>
<dbReference type="EMBL" id="FLQV01000766">
    <property type="protein sequence ID" value="SBS97910.1"/>
    <property type="molecule type" value="Genomic_DNA"/>
</dbReference>